<feature type="transmembrane region" description="Helical" evidence="12">
    <location>
        <begin position="330"/>
        <end position="353"/>
    </location>
</feature>
<dbReference type="SMART" id="SM00409">
    <property type="entry name" value="IG"/>
    <property type="match status" value="2"/>
</dbReference>
<dbReference type="OrthoDB" id="9983389at2759"/>
<dbReference type="SMART" id="SM00408">
    <property type="entry name" value="IGc2"/>
    <property type="match status" value="1"/>
</dbReference>
<reference evidence="15" key="1">
    <citation type="submission" date="2021-01" db="EMBL/GenBank/DDBJ databases">
        <authorList>
            <person name="Zahm M."/>
            <person name="Roques C."/>
            <person name="Cabau C."/>
            <person name="Klopp C."/>
            <person name="Donnadieu C."/>
            <person name="Jouanno E."/>
            <person name="Lampietro C."/>
            <person name="Louis A."/>
            <person name="Herpin A."/>
            <person name="Echchiki A."/>
            <person name="Berthelot C."/>
            <person name="Parey E."/>
            <person name="Roest-Crollius H."/>
            <person name="Braasch I."/>
            <person name="Postlethwait J."/>
            <person name="Bobe J."/>
            <person name="Montfort J."/>
            <person name="Bouchez O."/>
            <person name="Begum T."/>
            <person name="Mejri S."/>
            <person name="Adams A."/>
            <person name="Chen W.-J."/>
            <person name="Guiguen Y."/>
        </authorList>
    </citation>
    <scope>NUCLEOTIDE SEQUENCE</scope>
    <source>
        <tissue evidence="15">Blood</tissue>
    </source>
</reference>
<evidence type="ECO:0000256" key="3">
    <source>
        <dbReference type="ARBA" id="ARBA00022692"/>
    </source>
</evidence>
<dbReference type="GO" id="GO:0031295">
    <property type="term" value="P:T cell costimulation"/>
    <property type="evidence" value="ECO:0007669"/>
    <property type="project" value="TreeGrafter"/>
</dbReference>
<evidence type="ECO:0000256" key="1">
    <source>
        <dbReference type="ARBA" id="ARBA00004251"/>
    </source>
</evidence>
<dbReference type="GO" id="GO:0042102">
    <property type="term" value="P:positive regulation of T cell proliferation"/>
    <property type="evidence" value="ECO:0007669"/>
    <property type="project" value="TreeGrafter"/>
</dbReference>
<organism evidence="15 16">
    <name type="scientific">Albula goreensis</name>
    <dbReference type="NCBI Taxonomy" id="1534307"/>
    <lineage>
        <taxon>Eukaryota</taxon>
        <taxon>Metazoa</taxon>
        <taxon>Chordata</taxon>
        <taxon>Craniata</taxon>
        <taxon>Vertebrata</taxon>
        <taxon>Euteleostomi</taxon>
        <taxon>Actinopterygii</taxon>
        <taxon>Neopterygii</taxon>
        <taxon>Teleostei</taxon>
        <taxon>Albuliformes</taxon>
        <taxon>Albulidae</taxon>
        <taxon>Albula</taxon>
    </lineage>
</organism>
<evidence type="ECO:0000256" key="11">
    <source>
        <dbReference type="SAM" id="MobiDB-lite"/>
    </source>
</evidence>
<dbReference type="GO" id="GO:0006955">
    <property type="term" value="P:immune response"/>
    <property type="evidence" value="ECO:0007669"/>
    <property type="project" value="TreeGrafter"/>
</dbReference>
<dbReference type="SUPFAM" id="SSF48726">
    <property type="entry name" value="Immunoglobulin"/>
    <property type="match status" value="3"/>
</dbReference>
<dbReference type="GO" id="GO:0007166">
    <property type="term" value="P:cell surface receptor signaling pathway"/>
    <property type="evidence" value="ECO:0007669"/>
    <property type="project" value="TreeGrafter"/>
</dbReference>
<keyword evidence="10" id="KW-0393">Immunoglobulin domain</keyword>
<dbReference type="PANTHER" id="PTHR25466:SF14">
    <property type="entry name" value="BUTYROPHILIN SUBFAMILY 2 MEMBER A2-LIKE-RELATED"/>
    <property type="match status" value="1"/>
</dbReference>
<dbReference type="InterPro" id="IPR013106">
    <property type="entry name" value="Ig_V-set"/>
</dbReference>
<evidence type="ECO:0000256" key="7">
    <source>
        <dbReference type="ARBA" id="ARBA00023157"/>
    </source>
</evidence>
<dbReference type="AlphaFoldDB" id="A0A8T3D924"/>
<feature type="domain" description="Ig-like" evidence="14">
    <location>
        <begin position="189"/>
        <end position="317"/>
    </location>
</feature>
<evidence type="ECO:0000256" key="10">
    <source>
        <dbReference type="ARBA" id="ARBA00023319"/>
    </source>
</evidence>
<dbReference type="PROSITE" id="PS50835">
    <property type="entry name" value="IG_LIKE"/>
    <property type="match status" value="2"/>
</dbReference>
<name>A0A8T3D924_9TELE</name>
<keyword evidence="3 12" id="KW-0812">Transmembrane</keyword>
<dbReference type="GO" id="GO:0042130">
    <property type="term" value="P:negative regulation of T cell proliferation"/>
    <property type="evidence" value="ECO:0007669"/>
    <property type="project" value="TreeGrafter"/>
</dbReference>
<comment type="subcellular location">
    <subcellularLocation>
        <location evidence="1">Cell membrane</location>
        <topology evidence="1">Single-pass type I membrane protein</topology>
    </subcellularLocation>
</comment>
<dbReference type="SMART" id="SM00406">
    <property type="entry name" value="IGv"/>
    <property type="match status" value="1"/>
</dbReference>
<evidence type="ECO:0000256" key="12">
    <source>
        <dbReference type="SAM" id="Phobius"/>
    </source>
</evidence>
<evidence type="ECO:0000256" key="6">
    <source>
        <dbReference type="ARBA" id="ARBA00023136"/>
    </source>
</evidence>
<keyword evidence="16" id="KW-1185">Reference proteome</keyword>
<evidence type="ECO:0000256" key="8">
    <source>
        <dbReference type="ARBA" id="ARBA00023170"/>
    </source>
</evidence>
<dbReference type="InterPro" id="IPR003598">
    <property type="entry name" value="Ig_sub2"/>
</dbReference>
<protein>
    <recommendedName>
        <fullName evidence="14">Ig-like domain-containing protein</fullName>
    </recommendedName>
</protein>
<evidence type="ECO:0000313" key="15">
    <source>
        <dbReference type="EMBL" id="KAI1891268.1"/>
    </source>
</evidence>
<sequence>MPRTPTRAAAVLLWILSLARCQEQHVSCELSADCVLPCSFRSSDEEVIHWRKRDTTVHSFYYGSDQLQLQDKRYSGRTSLFRDLISRGNASLLLQRAEIQDQGRYSCYVSTTLGNSETSVSMQIMALIQSVDMEKTDSGISCVVRGAYPEPSFNWSTDPPTAPGSLSDRTQAAEDKQGLYSATSTVTPPEDLSGHTFICSASTADGTSWTASLRQQEDLHGAVDRALVIPCPIPESSHPSSNTSWTFERDGNLSLILWRDVSMEQPKIMPLWDRRARGLSEDGSLQLQNPEGPELTGTYTCRISATHTLHVVRTKVTIAGASSDTGSFTVIHAIIVIVVALLVTGIVILVLAWQKGWLPRSGPPPKGNSAQTQMLHGVASKEGGETGGGEMEEVKTLSS</sequence>
<evidence type="ECO:0000256" key="9">
    <source>
        <dbReference type="ARBA" id="ARBA00023180"/>
    </source>
</evidence>
<dbReference type="InterPro" id="IPR003599">
    <property type="entry name" value="Ig_sub"/>
</dbReference>
<feature type="domain" description="Ig-like" evidence="14">
    <location>
        <begin position="26"/>
        <end position="121"/>
    </location>
</feature>
<feature type="signal peptide" evidence="13">
    <location>
        <begin position="1"/>
        <end position="21"/>
    </location>
</feature>
<accession>A0A8T3D924</accession>
<keyword evidence="5 12" id="KW-1133">Transmembrane helix</keyword>
<proteinExistence type="predicted"/>
<evidence type="ECO:0000259" key="14">
    <source>
        <dbReference type="PROSITE" id="PS50835"/>
    </source>
</evidence>
<dbReference type="EMBL" id="JAERUA010000013">
    <property type="protein sequence ID" value="KAI1891268.1"/>
    <property type="molecule type" value="Genomic_DNA"/>
</dbReference>
<keyword evidence="2" id="KW-1003">Cell membrane</keyword>
<keyword evidence="8" id="KW-0675">Receptor</keyword>
<gene>
    <name evidence="15" type="ORF">AGOR_G00142020</name>
</gene>
<keyword evidence="7" id="KW-1015">Disulfide bond</keyword>
<evidence type="ECO:0000256" key="5">
    <source>
        <dbReference type="ARBA" id="ARBA00022989"/>
    </source>
</evidence>
<dbReference type="FunFam" id="2.60.40.10:FF:000142">
    <property type="entry name" value="V-set domain-containing T-cell activation inhibitor 1"/>
    <property type="match status" value="1"/>
</dbReference>
<dbReference type="InterPro" id="IPR013783">
    <property type="entry name" value="Ig-like_fold"/>
</dbReference>
<keyword evidence="6 12" id="KW-0472">Membrane</keyword>
<dbReference type="Pfam" id="PF07686">
    <property type="entry name" value="V-set"/>
    <property type="match status" value="1"/>
</dbReference>
<evidence type="ECO:0000256" key="13">
    <source>
        <dbReference type="SAM" id="SignalP"/>
    </source>
</evidence>
<keyword evidence="4 13" id="KW-0732">Signal</keyword>
<evidence type="ECO:0000256" key="2">
    <source>
        <dbReference type="ARBA" id="ARBA00022475"/>
    </source>
</evidence>
<dbReference type="GO" id="GO:0071222">
    <property type="term" value="P:cellular response to lipopolysaccharide"/>
    <property type="evidence" value="ECO:0007669"/>
    <property type="project" value="TreeGrafter"/>
</dbReference>
<feature type="region of interest" description="Disordered" evidence="11">
    <location>
        <begin position="154"/>
        <end position="173"/>
    </location>
</feature>
<dbReference type="Proteomes" id="UP000829720">
    <property type="component" value="Unassembled WGS sequence"/>
</dbReference>
<dbReference type="InterPro" id="IPR036179">
    <property type="entry name" value="Ig-like_dom_sf"/>
</dbReference>
<dbReference type="Gene3D" id="2.60.40.10">
    <property type="entry name" value="Immunoglobulins"/>
    <property type="match status" value="3"/>
</dbReference>
<evidence type="ECO:0000256" key="4">
    <source>
        <dbReference type="ARBA" id="ARBA00022729"/>
    </source>
</evidence>
<dbReference type="InterPro" id="IPR051713">
    <property type="entry name" value="T-cell_Activation_Regulation"/>
</dbReference>
<dbReference type="GO" id="GO:0009897">
    <property type="term" value="C:external side of plasma membrane"/>
    <property type="evidence" value="ECO:0007669"/>
    <property type="project" value="TreeGrafter"/>
</dbReference>
<feature type="region of interest" description="Disordered" evidence="11">
    <location>
        <begin position="362"/>
        <end position="399"/>
    </location>
</feature>
<dbReference type="InterPro" id="IPR007110">
    <property type="entry name" value="Ig-like_dom"/>
</dbReference>
<dbReference type="PANTHER" id="PTHR25466">
    <property type="entry name" value="T-LYMPHOCYTE ACTIVATION ANTIGEN"/>
    <property type="match status" value="1"/>
</dbReference>
<dbReference type="Pfam" id="PF08205">
    <property type="entry name" value="C2-set_2"/>
    <property type="match status" value="1"/>
</dbReference>
<feature type="chain" id="PRO_5035886568" description="Ig-like domain-containing protein" evidence="13">
    <location>
        <begin position="22"/>
        <end position="399"/>
    </location>
</feature>
<keyword evidence="9" id="KW-0325">Glycoprotein</keyword>
<dbReference type="InterPro" id="IPR013162">
    <property type="entry name" value="CD80_C2-set"/>
</dbReference>
<evidence type="ECO:0000313" key="16">
    <source>
        <dbReference type="Proteomes" id="UP000829720"/>
    </source>
</evidence>
<comment type="caution">
    <text evidence="15">The sequence shown here is derived from an EMBL/GenBank/DDBJ whole genome shotgun (WGS) entry which is preliminary data.</text>
</comment>